<sequence>MDKAIDFSGLGSKIASYTLREAGQLLTTILITDQSFLNYMELYPDVTDQLALTQMFVTSVLQPGGKDTFDPKGTVGFKNRIGQVRACKIDYTLTPTTINAMWKGYLGRIAKSKRGEVYDVPFQQYIIDKLAERAKEEMHLDAVFKGVYNADKKTANRVFNGLLPLMSQAGVIAAKQIYAGATITQSNAIDQLEGIADLVPSHLINKDLVMLVEPSTAKFYNRDYRSTFGGNTNNTGGFEHKLLDGTNITIVPEPGLADTGGIICTLRNNLVWMTGPLGGGPNSFVIEKHRRNVDIMADFEAAPDFAIAEYVWTNDKALEAGLALIAAEAAEPAPTV</sequence>
<comment type="caution">
    <text evidence="1">The sequence shown here is derived from an EMBL/GenBank/DDBJ whole genome shotgun (WGS) entry which is preliminary data.</text>
</comment>
<reference evidence="1 2" key="1">
    <citation type="submission" date="2019-12" db="EMBL/GenBank/DDBJ databases">
        <title>Hymenobacter sp. HMF4947 Genome sequencing and assembly.</title>
        <authorList>
            <person name="Kang H."/>
            <person name="Cha I."/>
            <person name="Kim H."/>
            <person name="Joh K."/>
        </authorList>
    </citation>
    <scope>NUCLEOTIDE SEQUENCE [LARGE SCALE GENOMIC DNA]</scope>
    <source>
        <strain evidence="1 2">HMF4947</strain>
    </source>
</reference>
<evidence type="ECO:0008006" key="3">
    <source>
        <dbReference type="Google" id="ProtNLM"/>
    </source>
</evidence>
<organism evidence="1 2">
    <name type="scientific">Hymenobacter ginkgonis</name>
    <dbReference type="NCBI Taxonomy" id="2682976"/>
    <lineage>
        <taxon>Bacteria</taxon>
        <taxon>Pseudomonadati</taxon>
        <taxon>Bacteroidota</taxon>
        <taxon>Cytophagia</taxon>
        <taxon>Cytophagales</taxon>
        <taxon>Hymenobacteraceae</taxon>
        <taxon>Hymenobacter</taxon>
    </lineage>
</organism>
<dbReference type="AlphaFoldDB" id="A0A7K1TLP9"/>
<evidence type="ECO:0000313" key="2">
    <source>
        <dbReference type="Proteomes" id="UP000441336"/>
    </source>
</evidence>
<dbReference type="Proteomes" id="UP000441336">
    <property type="component" value="Unassembled WGS sequence"/>
</dbReference>
<evidence type="ECO:0000313" key="1">
    <source>
        <dbReference type="EMBL" id="MVN79334.1"/>
    </source>
</evidence>
<keyword evidence="2" id="KW-1185">Reference proteome</keyword>
<proteinExistence type="predicted"/>
<name>A0A7K1TLP9_9BACT</name>
<accession>A0A7K1TLP9</accession>
<protein>
    <recommendedName>
        <fullName evidence="3">Major capsid protein</fullName>
    </recommendedName>
</protein>
<gene>
    <name evidence="1" type="ORF">GO988_23635</name>
</gene>
<dbReference type="RefSeq" id="WP_157570109.1">
    <property type="nucleotide sequence ID" value="NZ_WQKZ01000022.1"/>
</dbReference>
<dbReference type="EMBL" id="WQKZ01000022">
    <property type="protein sequence ID" value="MVN79334.1"/>
    <property type="molecule type" value="Genomic_DNA"/>
</dbReference>